<proteinExistence type="predicted"/>
<feature type="transmembrane region" description="Helical" evidence="6">
    <location>
        <begin position="6"/>
        <end position="28"/>
    </location>
</feature>
<accession>A0A1I7EYD2</accession>
<dbReference type="GO" id="GO:0005886">
    <property type="term" value="C:plasma membrane"/>
    <property type="evidence" value="ECO:0007669"/>
    <property type="project" value="UniProtKB-SubCell"/>
</dbReference>
<evidence type="ECO:0000313" key="7">
    <source>
        <dbReference type="EMBL" id="SFU28948.1"/>
    </source>
</evidence>
<protein>
    <submittedName>
        <fullName evidence="7">Threonine/homoserine/homoserine lactone efflux protein</fullName>
    </submittedName>
</protein>
<evidence type="ECO:0000256" key="3">
    <source>
        <dbReference type="ARBA" id="ARBA00022692"/>
    </source>
</evidence>
<feature type="transmembrane region" description="Helical" evidence="6">
    <location>
        <begin position="152"/>
        <end position="175"/>
    </location>
</feature>
<dbReference type="Proteomes" id="UP000199138">
    <property type="component" value="Unassembled WGS sequence"/>
</dbReference>
<dbReference type="Pfam" id="PF01810">
    <property type="entry name" value="LysE"/>
    <property type="match status" value="1"/>
</dbReference>
<dbReference type="InterPro" id="IPR001123">
    <property type="entry name" value="LeuE-type"/>
</dbReference>
<evidence type="ECO:0000256" key="4">
    <source>
        <dbReference type="ARBA" id="ARBA00022989"/>
    </source>
</evidence>
<evidence type="ECO:0000256" key="2">
    <source>
        <dbReference type="ARBA" id="ARBA00022475"/>
    </source>
</evidence>
<organism evidence="7 8">
    <name type="scientific">Pustulibacterium marinum</name>
    <dbReference type="NCBI Taxonomy" id="1224947"/>
    <lineage>
        <taxon>Bacteria</taxon>
        <taxon>Pseudomonadati</taxon>
        <taxon>Bacteroidota</taxon>
        <taxon>Flavobacteriia</taxon>
        <taxon>Flavobacteriales</taxon>
        <taxon>Flavobacteriaceae</taxon>
        <taxon>Pustulibacterium</taxon>
    </lineage>
</organism>
<evidence type="ECO:0000313" key="8">
    <source>
        <dbReference type="Proteomes" id="UP000199138"/>
    </source>
</evidence>
<keyword evidence="8" id="KW-1185">Reference proteome</keyword>
<feature type="transmembrane region" description="Helical" evidence="6">
    <location>
        <begin position="40"/>
        <end position="62"/>
    </location>
</feature>
<dbReference type="GO" id="GO:0006865">
    <property type="term" value="P:amino acid transport"/>
    <property type="evidence" value="ECO:0007669"/>
    <property type="project" value="InterPro"/>
</dbReference>
<keyword evidence="2" id="KW-1003">Cell membrane</keyword>
<sequence>MHLIILFFATFASSFGASLLPGLLNMNAAKISAEKGKRNAVFFSFGVCVIVGIQALIAVFISKFLSKNPQVVNVLMKIALGIFAICAVYFFFHAKKGIKNKKQIKYVEVSRRNSFFKGMFMGALNLMLLPFYCGLNTAWRVSGWIKFQWEDTVLFVVGAMLGTFSILYVYIFYFHKLENKSNKFSQYSDYIMSGLMLGLTILTFVKILYQ</sequence>
<keyword evidence="4 6" id="KW-1133">Transmembrane helix</keyword>
<feature type="transmembrane region" description="Helical" evidence="6">
    <location>
        <begin position="115"/>
        <end position="132"/>
    </location>
</feature>
<feature type="transmembrane region" description="Helical" evidence="6">
    <location>
        <begin position="187"/>
        <end position="209"/>
    </location>
</feature>
<keyword evidence="3 6" id="KW-0812">Transmembrane</keyword>
<dbReference type="RefSeq" id="WP_317040050.1">
    <property type="nucleotide sequence ID" value="NZ_FPBK01000001.1"/>
</dbReference>
<dbReference type="STRING" id="1224947.SAMN05216480_101422"/>
<evidence type="ECO:0000256" key="5">
    <source>
        <dbReference type="ARBA" id="ARBA00023136"/>
    </source>
</evidence>
<reference evidence="7 8" key="1">
    <citation type="submission" date="2016-10" db="EMBL/GenBank/DDBJ databases">
        <authorList>
            <person name="de Groot N.N."/>
        </authorList>
    </citation>
    <scope>NUCLEOTIDE SEQUENCE [LARGE SCALE GENOMIC DNA]</scope>
    <source>
        <strain evidence="7 8">CGMCC 1.12333</strain>
    </source>
</reference>
<evidence type="ECO:0000256" key="6">
    <source>
        <dbReference type="SAM" id="Phobius"/>
    </source>
</evidence>
<comment type="subcellular location">
    <subcellularLocation>
        <location evidence="1">Cell membrane</location>
        <topology evidence="1">Multi-pass membrane protein</topology>
    </subcellularLocation>
</comment>
<dbReference type="EMBL" id="FPBK01000001">
    <property type="protein sequence ID" value="SFU28948.1"/>
    <property type="molecule type" value="Genomic_DNA"/>
</dbReference>
<name>A0A1I7EYD2_9FLAO</name>
<evidence type="ECO:0000256" key="1">
    <source>
        <dbReference type="ARBA" id="ARBA00004651"/>
    </source>
</evidence>
<dbReference type="AlphaFoldDB" id="A0A1I7EYD2"/>
<feature type="transmembrane region" description="Helical" evidence="6">
    <location>
        <begin position="74"/>
        <end position="94"/>
    </location>
</feature>
<keyword evidence="5 6" id="KW-0472">Membrane</keyword>
<gene>
    <name evidence="7" type="ORF">SAMN05216480_101422</name>
</gene>